<accession>A0ABN3B2X6</accession>
<dbReference type="InterPro" id="IPR029058">
    <property type="entry name" value="AB_hydrolase_fold"/>
</dbReference>
<dbReference type="GO" id="GO:0016787">
    <property type="term" value="F:hydrolase activity"/>
    <property type="evidence" value="ECO:0007669"/>
    <property type="project" value="UniProtKB-KW"/>
</dbReference>
<dbReference type="Pfam" id="PF12697">
    <property type="entry name" value="Abhydrolase_6"/>
    <property type="match status" value="1"/>
</dbReference>
<dbReference type="PANTHER" id="PTHR12277">
    <property type="entry name" value="ALPHA/BETA HYDROLASE DOMAIN-CONTAINING PROTEIN"/>
    <property type="match status" value="1"/>
</dbReference>
<protein>
    <submittedName>
        <fullName evidence="2">Alpha/beta fold hydrolase</fullName>
    </submittedName>
</protein>
<feature type="domain" description="AB hydrolase-1" evidence="1">
    <location>
        <begin position="152"/>
        <end position="357"/>
    </location>
</feature>
<evidence type="ECO:0000259" key="1">
    <source>
        <dbReference type="Pfam" id="PF12697"/>
    </source>
</evidence>
<keyword evidence="3" id="KW-1185">Reference proteome</keyword>
<sequence length="378" mass="40536">MAASLSVAAAILGAGGAALGWGIARKLTAPIGPRDFDLTVHGVEQADGQSRLVLDRTQGTEAQGVYNLWFERGGWVQLGSEVDDRGPRCIARTITGASDGFTPRAGDLASWSGIYYASPADAGLEHRDNVIVTPVGHAPAWRIDGDLSTWAIHVHGLGSSRAGTIRGVQVATELGFTSLVVSYRNDGEGSLLGNGRSTLGVTEVEDVDAAIGYAIRRGADRIVLFGWSMGAAIALQLAHRAEYRELIVGLVLDSPVLNWRSVIHANCKRAGLPSSAGALAMPWLMKGPLARMVGLPTALPLEDFNWVKMAHELTVPMLILHGTCDNSVPFATSKRLRDQRPELVSLDAFDAGHTLNWNTDNERWHATAANWLGQRLDR</sequence>
<dbReference type="EMBL" id="BAAAOP010000001">
    <property type="protein sequence ID" value="GAA2185214.1"/>
    <property type="molecule type" value="Genomic_DNA"/>
</dbReference>
<dbReference type="PANTHER" id="PTHR12277:SF79">
    <property type="entry name" value="XAA-PRO DIPEPTIDYL-PEPTIDASE-RELATED"/>
    <property type="match status" value="1"/>
</dbReference>
<organism evidence="2 3">
    <name type="scientific">Leucobacter alluvii</name>
    <dbReference type="NCBI Taxonomy" id="340321"/>
    <lineage>
        <taxon>Bacteria</taxon>
        <taxon>Bacillati</taxon>
        <taxon>Actinomycetota</taxon>
        <taxon>Actinomycetes</taxon>
        <taxon>Micrococcales</taxon>
        <taxon>Microbacteriaceae</taxon>
        <taxon>Leucobacter</taxon>
    </lineage>
</organism>
<dbReference type="InterPro" id="IPR000073">
    <property type="entry name" value="AB_hydrolase_1"/>
</dbReference>
<name>A0ABN3B2X6_9MICO</name>
<gene>
    <name evidence="2" type="ORF">GCM10009786_00650</name>
</gene>
<evidence type="ECO:0000313" key="3">
    <source>
        <dbReference type="Proteomes" id="UP001501084"/>
    </source>
</evidence>
<reference evidence="2 3" key="1">
    <citation type="journal article" date="2019" name="Int. J. Syst. Evol. Microbiol.">
        <title>The Global Catalogue of Microorganisms (GCM) 10K type strain sequencing project: providing services to taxonomists for standard genome sequencing and annotation.</title>
        <authorList>
            <consortium name="The Broad Institute Genomics Platform"/>
            <consortium name="The Broad Institute Genome Sequencing Center for Infectious Disease"/>
            <person name="Wu L."/>
            <person name="Ma J."/>
        </authorList>
    </citation>
    <scope>NUCLEOTIDE SEQUENCE [LARGE SCALE GENOMIC DNA]</scope>
    <source>
        <strain evidence="2 3">JCM 14919</strain>
    </source>
</reference>
<dbReference type="Proteomes" id="UP001501084">
    <property type="component" value="Unassembled WGS sequence"/>
</dbReference>
<keyword evidence="2" id="KW-0378">Hydrolase</keyword>
<comment type="caution">
    <text evidence="2">The sequence shown here is derived from an EMBL/GenBank/DDBJ whole genome shotgun (WGS) entry which is preliminary data.</text>
</comment>
<evidence type="ECO:0000313" key="2">
    <source>
        <dbReference type="EMBL" id="GAA2185214.1"/>
    </source>
</evidence>
<dbReference type="RefSeq" id="WP_346056909.1">
    <property type="nucleotide sequence ID" value="NZ_BAAAOP010000001.1"/>
</dbReference>
<dbReference type="SUPFAM" id="SSF53474">
    <property type="entry name" value="alpha/beta-Hydrolases"/>
    <property type="match status" value="1"/>
</dbReference>
<dbReference type="Gene3D" id="3.40.50.1820">
    <property type="entry name" value="alpha/beta hydrolase"/>
    <property type="match status" value="1"/>
</dbReference>
<proteinExistence type="predicted"/>